<accession>A0A4Q7NG75</accession>
<dbReference type="EMBL" id="SGXD01000004">
    <property type="protein sequence ID" value="RZS82937.1"/>
    <property type="molecule type" value="Genomic_DNA"/>
</dbReference>
<dbReference type="GO" id="GO:0004497">
    <property type="term" value="F:monooxygenase activity"/>
    <property type="evidence" value="ECO:0007669"/>
    <property type="project" value="UniProtKB-KW"/>
</dbReference>
<keyword evidence="1" id="KW-0503">Monooxygenase</keyword>
<comment type="caution">
    <text evidence="1">The sequence shown here is derived from an EMBL/GenBank/DDBJ whole genome shotgun (WGS) entry which is preliminary data.</text>
</comment>
<protein>
    <submittedName>
        <fullName evidence="1">Spheroidene monooxygenase</fullName>
    </submittedName>
</protein>
<dbReference type="Proteomes" id="UP000293638">
    <property type="component" value="Unassembled WGS sequence"/>
</dbReference>
<keyword evidence="2" id="KW-1185">Reference proteome</keyword>
<organism evidence="1 2">
    <name type="scientific">Motilibacter rhizosphaerae</name>
    <dbReference type="NCBI Taxonomy" id="598652"/>
    <lineage>
        <taxon>Bacteria</taxon>
        <taxon>Bacillati</taxon>
        <taxon>Actinomycetota</taxon>
        <taxon>Actinomycetes</taxon>
        <taxon>Motilibacterales</taxon>
        <taxon>Motilibacteraceae</taxon>
        <taxon>Motilibacter</taxon>
    </lineage>
</organism>
<keyword evidence="1" id="KW-0560">Oxidoreductase</keyword>
<evidence type="ECO:0000313" key="1">
    <source>
        <dbReference type="EMBL" id="RZS82937.1"/>
    </source>
</evidence>
<dbReference type="OrthoDB" id="1122317at2"/>
<name>A0A4Q7NG75_9ACTN</name>
<gene>
    <name evidence="1" type="ORF">EV189_3335</name>
</gene>
<dbReference type="AlphaFoldDB" id="A0A4Q7NG75"/>
<dbReference type="InterPro" id="IPR049574">
    <property type="entry name" value="CrtA-like"/>
</dbReference>
<evidence type="ECO:0000313" key="2">
    <source>
        <dbReference type="Proteomes" id="UP000293638"/>
    </source>
</evidence>
<reference evidence="1 2" key="1">
    <citation type="submission" date="2019-02" db="EMBL/GenBank/DDBJ databases">
        <title>Genomic Encyclopedia of Type Strains, Phase IV (KMG-IV): sequencing the most valuable type-strain genomes for metagenomic binning, comparative biology and taxonomic classification.</title>
        <authorList>
            <person name="Goeker M."/>
        </authorList>
    </citation>
    <scope>NUCLEOTIDE SEQUENCE [LARGE SCALE GENOMIC DNA]</scope>
    <source>
        <strain evidence="1 2">DSM 45622</strain>
    </source>
</reference>
<sequence>MEPSAAVPSGAPAAPGAPHTTVHVWGVRPRDVPAALVRVGTDRRVLGRAVRTGTTTSGAPAPLFATLLGTSSAGFRLVDSDPAHWALLATWPDREAAEAGTATGPYAAWRRLAVEELRLDLRPLASRGRWGGAAPFGDPEPVRHDGPVAAVTRARLRARTALSFRRAVPPVARELAGAPGLRLALGVGEWPVGLQGTLSLWDASPSLVAFAGRTAAHVEAVRRTAAEGWYAEELFARFAVLGVAGTLHGRTP</sequence>
<proteinExistence type="predicted"/>
<dbReference type="RefSeq" id="WP_130494045.1">
    <property type="nucleotide sequence ID" value="NZ_SGXD01000004.1"/>
</dbReference>
<dbReference type="CDD" id="cd21650">
    <property type="entry name" value="CrtA-like"/>
    <property type="match status" value="1"/>
</dbReference>